<organism evidence="2 3">
    <name type="scientific">Brassica oleracea var. oleracea</name>
    <dbReference type="NCBI Taxonomy" id="109376"/>
    <lineage>
        <taxon>Eukaryota</taxon>
        <taxon>Viridiplantae</taxon>
        <taxon>Streptophyta</taxon>
        <taxon>Embryophyta</taxon>
        <taxon>Tracheophyta</taxon>
        <taxon>Spermatophyta</taxon>
        <taxon>Magnoliopsida</taxon>
        <taxon>eudicotyledons</taxon>
        <taxon>Gunneridae</taxon>
        <taxon>Pentapetalae</taxon>
        <taxon>rosids</taxon>
        <taxon>malvids</taxon>
        <taxon>Brassicales</taxon>
        <taxon>Brassicaceae</taxon>
        <taxon>Brassiceae</taxon>
        <taxon>Brassica</taxon>
    </lineage>
</organism>
<protein>
    <submittedName>
        <fullName evidence="2">Uncharacterized protein</fullName>
    </submittedName>
</protein>
<accession>A0A0D3BZT8</accession>
<reference evidence="2" key="2">
    <citation type="submission" date="2015-03" db="UniProtKB">
        <authorList>
            <consortium name="EnsemblPlants"/>
        </authorList>
    </citation>
    <scope>IDENTIFICATION</scope>
</reference>
<dbReference type="AlphaFoldDB" id="A0A0D3BZT8"/>
<keyword evidence="3" id="KW-1185">Reference proteome</keyword>
<dbReference type="HOGENOM" id="CLU_2267518_0_0_1"/>
<evidence type="ECO:0000313" key="2">
    <source>
        <dbReference type="EnsemblPlants" id="Bo4g137860.1"/>
    </source>
</evidence>
<name>A0A0D3BZT8_BRAOL</name>
<keyword evidence="1" id="KW-1133">Transmembrane helix</keyword>
<dbReference type="Gramene" id="Bo4g137860.1">
    <property type="protein sequence ID" value="Bo4g137860.1"/>
    <property type="gene ID" value="Bo4g137860"/>
</dbReference>
<dbReference type="EnsemblPlants" id="Bo4g137860.1">
    <property type="protein sequence ID" value="Bo4g137860.1"/>
    <property type="gene ID" value="Bo4g137860"/>
</dbReference>
<proteinExistence type="predicted"/>
<evidence type="ECO:0000313" key="3">
    <source>
        <dbReference type="Proteomes" id="UP000032141"/>
    </source>
</evidence>
<sequence>MFVLNPEMLDTTLVNIWPNERLVLHQPETNKAKENSESEYNDEIQRYLETREYTARRRPSVRSGFALNLCGFIVFFRALMILDRVLRPGVEWGENPPPTIALP</sequence>
<keyword evidence="1" id="KW-0812">Transmembrane</keyword>
<reference evidence="2 3" key="1">
    <citation type="journal article" date="2014" name="Genome Biol.">
        <title>Transcriptome and methylome profiling reveals relics of genome dominance in the mesopolyploid Brassica oleracea.</title>
        <authorList>
            <person name="Parkin I.A."/>
            <person name="Koh C."/>
            <person name="Tang H."/>
            <person name="Robinson S.J."/>
            <person name="Kagale S."/>
            <person name="Clarke W.E."/>
            <person name="Town C.D."/>
            <person name="Nixon J."/>
            <person name="Krishnakumar V."/>
            <person name="Bidwell S.L."/>
            <person name="Denoeud F."/>
            <person name="Belcram H."/>
            <person name="Links M.G."/>
            <person name="Just J."/>
            <person name="Clarke C."/>
            <person name="Bender T."/>
            <person name="Huebert T."/>
            <person name="Mason A.S."/>
            <person name="Pires J.C."/>
            <person name="Barker G."/>
            <person name="Moore J."/>
            <person name="Walley P.G."/>
            <person name="Manoli S."/>
            <person name="Batley J."/>
            <person name="Edwards D."/>
            <person name="Nelson M.N."/>
            <person name="Wang X."/>
            <person name="Paterson A.H."/>
            <person name="King G."/>
            <person name="Bancroft I."/>
            <person name="Chalhoub B."/>
            <person name="Sharpe A.G."/>
        </authorList>
    </citation>
    <scope>NUCLEOTIDE SEQUENCE</scope>
    <source>
        <strain evidence="2 3">cv. TO1000</strain>
    </source>
</reference>
<keyword evidence="1" id="KW-0472">Membrane</keyword>
<dbReference type="Proteomes" id="UP000032141">
    <property type="component" value="Chromosome C4"/>
</dbReference>
<evidence type="ECO:0000256" key="1">
    <source>
        <dbReference type="SAM" id="Phobius"/>
    </source>
</evidence>
<feature type="transmembrane region" description="Helical" evidence="1">
    <location>
        <begin position="65"/>
        <end position="82"/>
    </location>
</feature>